<sequence>MGWTPATTQRSVACWNGAREGVGVLSAADVGGHGGHTIPPHVLFRSLSATATNPSLCPIDTGSKRGGAQNKLRVGNFLTFSGSPGIWGPASTNSVLLAVSEINKRGGILGREIELSMYDAGGPIEQVTQRAAEAIAYDEVDVLMGSHISAVRVALRKVTRNRVPYIYTPVYEGGERTPGVMAIGETPRAQSRPAINWLADVKKASRWYLIGSDYVWPWHSHRSVKKYIADTGGVVVGEEFVPLGEDNHEAHLGRIRAVKPDVVLISLIGTDSITFNRAFGECGLAATTLRLAGAMDETVLLGIGADNTENLFCASGYFNCVGSRANDDFRSRYRAMFGINAPPIGSVGQSNYEGLRFLEAAAERAGSLTMRPLLSAARNMVYAGARGSVTIRNGGAEMPMYLAEADGLDFKLLQTF</sequence>
<dbReference type="SUPFAM" id="SSF53822">
    <property type="entry name" value="Periplasmic binding protein-like I"/>
    <property type="match status" value="1"/>
</dbReference>
<name>A0A1M5IJM6_9BRAD</name>
<keyword evidence="2" id="KW-0732">Signal</keyword>
<evidence type="ECO:0000259" key="3">
    <source>
        <dbReference type="Pfam" id="PF13458"/>
    </source>
</evidence>
<dbReference type="OrthoDB" id="9803275at2"/>
<proteinExistence type="inferred from homology"/>
<dbReference type="Pfam" id="PF13458">
    <property type="entry name" value="Peripla_BP_6"/>
    <property type="match status" value="1"/>
</dbReference>
<dbReference type="CDD" id="cd06358">
    <property type="entry name" value="PBP1_NHase"/>
    <property type="match status" value="1"/>
</dbReference>
<dbReference type="PANTHER" id="PTHR47628:SF1">
    <property type="entry name" value="ALIPHATIC AMIDASE EXPRESSION-REGULATING PROTEIN"/>
    <property type="match status" value="1"/>
</dbReference>
<dbReference type="InterPro" id="IPR028081">
    <property type="entry name" value="Leu-bd"/>
</dbReference>
<dbReference type="Gene3D" id="3.40.50.2300">
    <property type="match status" value="2"/>
</dbReference>
<evidence type="ECO:0000313" key="4">
    <source>
        <dbReference type="EMBL" id="SHG28538.1"/>
    </source>
</evidence>
<evidence type="ECO:0000256" key="2">
    <source>
        <dbReference type="ARBA" id="ARBA00022729"/>
    </source>
</evidence>
<protein>
    <submittedName>
        <fullName evidence="4">Amino acid/amide ABC transporter substrate-binding protein, HAAT family</fullName>
    </submittedName>
</protein>
<comment type="similarity">
    <text evidence="1">Belongs to the leucine-binding protein family.</text>
</comment>
<dbReference type="EMBL" id="LT670818">
    <property type="protein sequence ID" value="SHG28538.1"/>
    <property type="molecule type" value="Genomic_DNA"/>
</dbReference>
<gene>
    <name evidence="4" type="ORF">SAMN05444169_1621</name>
</gene>
<accession>A0A1M5IJM6</accession>
<dbReference type="Proteomes" id="UP000190675">
    <property type="component" value="Chromosome I"/>
</dbReference>
<feature type="domain" description="Leucine-binding protein" evidence="3">
    <location>
        <begin position="72"/>
        <end position="406"/>
    </location>
</feature>
<dbReference type="AlphaFoldDB" id="A0A1M5IJM6"/>
<organism evidence="4 5">
    <name type="scientific">Bradyrhizobium erythrophlei</name>
    <dbReference type="NCBI Taxonomy" id="1437360"/>
    <lineage>
        <taxon>Bacteria</taxon>
        <taxon>Pseudomonadati</taxon>
        <taxon>Pseudomonadota</taxon>
        <taxon>Alphaproteobacteria</taxon>
        <taxon>Hyphomicrobiales</taxon>
        <taxon>Nitrobacteraceae</taxon>
        <taxon>Bradyrhizobium</taxon>
    </lineage>
</organism>
<dbReference type="PANTHER" id="PTHR47628">
    <property type="match status" value="1"/>
</dbReference>
<dbReference type="InterPro" id="IPR028082">
    <property type="entry name" value="Peripla_BP_I"/>
</dbReference>
<evidence type="ECO:0000256" key="1">
    <source>
        <dbReference type="ARBA" id="ARBA00010062"/>
    </source>
</evidence>
<evidence type="ECO:0000313" key="5">
    <source>
        <dbReference type="Proteomes" id="UP000190675"/>
    </source>
</evidence>
<reference evidence="4 5" key="1">
    <citation type="submission" date="2016-11" db="EMBL/GenBank/DDBJ databases">
        <authorList>
            <person name="Jaros S."/>
            <person name="Januszkiewicz K."/>
            <person name="Wedrychowicz H."/>
        </authorList>
    </citation>
    <scope>NUCLEOTIDE SEQUENCE [LARGE SCALE GENOMIC DNA]</scope>
    <source>
        <strain evidence="4 5">GAS242</strain>
    </source>
</reference>